<dbReference type="RefSeq" id="XP_028029874.1">
    <property type="nucleotide sequence ID" value="XM_028174073.1"/>
</dbReference>
<proteinExistence type="predicted"/>
<dbReference type="KEGG" id="bman:114242803"/>
<keyword evidence="10" id="KW-1185">Reference proteome</keyword>
<evidence type="ECO:0000256" key="4">
    <source>
        <dbReference type="ARBA" id="ARBA00022771"/>
    </source>
</evidence>
<sequence length="1289" mass="147732">METMEDDIDIEEHDLLDNPRIRDIFPDLGIVKEEPQELYSDQDSYADHEHFGNALLYEESEHADDVAPTYDLNADALPYGSQSPESAQNYSQAYATQSHVIILGTKPSSESLPKERLPVSVPLVDWAEVLSRSPCFCSDCGTLFPTENALDAHKMSSHSFLVAINNNVAKKSTSALSEKGRGELCDVRTNKCNHCDTYFADGTALIKHLYELLPSKNAAVGPPVGDPRAPAEKPLWTGPRKCFKCDLCNEILQSKVQAKRHRDSKHPNMQRRKIFQIIYRKHSNHVGKAERSPAKAPGESAGDKRSPQTQVFKYKCTSCHMWLDSSYLARTHRAYRHPEKYGQFLFKKYVCKNKTNPKTSKSVINNKVSAAKSKAIVAATKVVAPAATKVADSGEFLYRFSRGVPIRNPPIQHALLYRCLQCAVHFVVGYSIINHLKQCRRTTPHETCATCRRKVYRKDVEMHRHQHAFADKFKIYTNIDWNFYKKIMCLCPKCNIYFSEYRFWTHYTEHPAEVESRTCEECHIEINKSCYSFHKNYHRLYNLKRKDIVLVEFRKYEDIGTKRKSSYPALANKKIKLESSSERDETSLRLFYCSTCRCCSHRLMNNDIHFSRSCRNRPRHRCDICGLCFLNKGLRTHKRWHSQYKLSLNNIKFQSHNGDPVVPEPPRFEQCGKCGLHHLRTGHSCKERGHFCRDCRARFTAGAYKLHRPFHELKTKHDNKELHKMWNMVYHCEVCEFGFDSYDHAVAHSQQHLLCEDTEQLCERCEVCDLKLHLDCMDRHRGLHENRTLNKSDFLILNFDYKNLLHDKWLQLFGRLPQAAVREVVRRSLHGSHRGVKLRLKEDGPAEYTIYFCNGCEICIDDANVSRHAHKSCRKNERKYHCSRCALHFDNSENYARHERDHGATDRFRIVEFKYETDTREHGEEVPERDKLTFYSCGNCKVAMRFQWSTSKHRCNDEEVVACDQCGLHYYARRAPRHELLHRKFPDLSRDRVVQRPFSNAEKKLVSVTVHKCPCGLHLPSPAAAEQHVRDCALERGPAATCDTCGLLFPVAALPQHRRAHHTAPARIQVENVPVLVLYECEVCRLLLHSRRELAQHECGAGAQACARCGLRLHPSAVETHAAKHETNEYGFFFNNIVKLPLARSTSEKKEGRSSAASDAGPVGSSVPGASPSPVPPAPSPAPPTDGPRPGPDGEYKFKLYKCRECDVHFTDEGSCRSHVARHERLGEAEYIGCKLCGLQFLVAQLHGHVRSHHGTPVRLQEMLVEEHCAADRLQSRTVSSTRIEKTVD</sequence>
<dbReference type="PROSITE" id="PS00028">
    <property type="entry name" value="ZINC_FINGER_C2H2_1"/>
    <property type="match status" value="5"/>
</dbReference>
<dbReference type="PANTHER" id="PTHR24376">
    <property type="entry name" value="ZINC FINGER PROTEIN"/>
    <property type="match status" value="1"/>
</dbReference>
<evidence type="ECO:0000256" key="1">
    <source>
        <dbReference type="ARBA" id="ARBA00004123"/>
    </source>
</evidence>
<feature type="domain" description="C2H2-type" evidence="9">
    <location>
        <begin position="880"/>
        <end position="907"/>
    </location>
</feature>
<evidence type="ECO:0000256" key="6">
    <source>
        <dbReference type="ARBA" id="ARBA00023242"/>
    </source>
</evidence>
<organism evidence="10 11">
    <name type="scientific">Bombyx mandarina</name>
    <name type="common">Wild silk moth</name>
    <name type="synonym">Wild silkworm</name>
    <dbReference type="NCBI Taxonomy" id="7092"/>
    <lineage>
        <taxon>Eukaryota</taxon>
        <taxon>Metazoa</taxon>
        <taxon>Ecdysozoa</taxon>
        <taxon>Arthropoda</taxon>
        <taxon>Hexapoda</taxon>
        <taxon>Insecta</taxon>
        <taxon>Pterygota</taxon>
        <taxon>Neoptera</taxon>
        <taxon>Endopterygota</taxon>
        <taxon>Lepidoptera</taxon>
        <taxon>Glossata</taxon>
        <taxon>Ditrysia</taxon>
        <taxon>Bombycoidea</taxon>
        <taxon>Bombycidae</taxon>
        <taxon>Bombycinae</taxon>
        <taxon>Bombyx</taxon>
    </lineage>
</organism>
<dbReference type="GeneID" id="114242803"/>
<keyword evidence="4 7" id="KW-0863">Zinc-finger</keyword>
<dbReference type="GO" id="GO:0005634">
    <property type="term" value="C:nucleus"/>
    <property type="evidence" value="ECO:0007669"/>
    <property type="project" value="UniProtKB-SubCell"/>
</dbReference>
<keyword evidence="6" id="KW-0539">Nucleus</keyword>
<reference evidence="11 12" key="1">
    <citation type="submission" date="2025-04" db="UniProtKB">
        <authorList>
            <consortium name="RefSeq"/>
        </authorList>
    </citation>
    <scope>IDENTIFICATION</scope>
    <source>
        <tissue evidence="11 12">Silk gland</tissue>
    </source>
</reference>
<dbReference type="PROSITE" id="PS50157">
    <property type="entry name" value="ZINC_FINGER_C2H2_2"/>
    <property type="match status" value="1"/>
</dbReference>
<dbReference type="SMART" id="SM00355">
    <property type="entry name" value="ZnF_C2H2"/>
    <property type="match status" value="14"/>
</dbReference>
<dbReference type="GO" id="GO:0000978">
    <property type="term" value="F:RNA polymerase II cis-regulatory region sequence-specific DNA binding"/>
    <property type="evidence" value="ECO:0007669"/>
    <property type="project" value="TreeGrafter"/>
</dbReference>
<evidence type="ECO:0000256" key="2">
    <source>
        <dbReference type="ARBA" id="ARBA00022723"/>
    </source>
</evidence>
<keyword evidence="2" id="KW-0479">Metal-binding</keyword>
<dbReference type="GO" id="GO:0008270">
    <property type="term" value="F:zinc ion binding"/>
    <property type="evidence" value="ECO:0007669"/>
    <property type="project" value="UniProtKB-KW"/>
</dbReference>
<feature type="region of interest" description="Disordered" evidence="8">
    <location>
        <begin position="285"/>
        <end position="306"/>
    </location>
</feature>
<feature type="compositionally biased region" description="Low complexity" evidence="8">
    <location>
        <begin position="1160"/>
        <end position="1170"/>
    </location>
</feature>
<accession>A0A6J2JNH8</accession>
<keyword evidence="3" id="KW-0677">Repeat</keyword>
<dbReference type="GO" id="GO:0001228">
    <property type="term" value="F:DNA-binding transcription activator activity, RNA polymerase II-specific"/>
    <property type="evidence" value="ECO:0007669"/>
    <property type="project" value="TreeGrafter"/>
</dbReference>
<comment type="subcellular location">
    <subcellularLocation>
        <location evidence="1">Nucleus</location>
    </subcellularLocation>
</comment>
<keyword evidence="5" id="KW-0862">Zinc</keyword>
<dbReference type="PANTHER" id="PTHR24376:SF235">
    <property type="entry name" value="C2H2-TYPE DOMAIN-CONTAINING PROTEIN"/>
    <property type="match status" value="1"/>
</dbReference>
<evidence type="ECO:0000256" key="3">
    <source>
        <dbReference type="ARBA" id="ARBA00022737"/>
    </source>
</evidence>
<feature type="compositionally biased region" description="Pro residues" evidence="8">
    <location>
        <begin position="1171"/>
        <end position="1191"/>
    </location>
</feature>
<protein>
    <submittedName>
        <fullName evidence="11 12">Zinc finger protein 91-like</fullName>
    </submittedName>
</protein>
<evidence type="ECO:0000256" key="7">
    <source>
        <dbReference type="PROSITE-ProRule" id="PRU00042"/>
    </source>
</evidence>
<evidence type="ECO:0000313" key="11">
    <source>
        <dbReference type="RefSeq" id="XP_028029874.1"/>
    </source>
</evidence>
<dbReference type="OrthoDB" id="7285826at2759"/>
<dbReference type="Proteomes" id="UP000504629">
    <property type="component" value="Unplaced"/>
</dbReference>
<evidence type="ECO:0000256" key="5">
    <source>
        <dbReference type="ARBA" id="ARBA00022833"/>
    </source>
</evidence>
<gene>
    <name evidence="11 12" type="primary">LOC114242803</name>
</gene>
<dbReference type="Gene3D" id="3.30.160.60">
    <property type="entry name" value="Classic Zinc Finger"/>
    <property type="match status" value="1"/>
</dbReference>
<dbReference type="RefSeq" id="XP_028029875.1">
    <property type="nucleotide sequence ID" value="XM_028174074.1"/>
</dbReference>
<dbReference type="InterPro" id="IPR013087">
    <property type="entry name" value="Znf_C2H2_type"/>
</dbReference>
<evidence type="ECO:0000256" key="8">
    <source>
        <dbReference type="SAM" id="MobiDB-lite"/>
    </source>
</evidence>
<evidence type="ECO:0000259" key="9">
    <source>
        <dbReference type="PROSITE" id="PS50157"/>
    </source>
</evidence>
<name>A0A6J2JNH8_BOMMA</name>
<evidence type="ECO:0000313" key="10">
    <source>
        <dbReference type="Proteomes" id="UP000504629"/>
    </source>
</evidence>
<evidence type="ECO:0000313" key="12">
    <source>
        <dbReference type="RefSeq" id="XP_028029875.1"/>
    </source>
</evidence>
<feature type="region of interest" description="Disordered" evidence="8">
    <location>
        <begin position="1145"/>
        <end position="1194"/>
    </location>
</feature>